<feature type="signal peptide" evidence="3">
    <location>
        <begin position="1"/>
        <end position="22"/>
    </location>
</feature>
<evidence type="ECO:0000256" key="2">
    <source>
        <dbReference type="ARBA" id="ARBA00022729"/>
    </source>
</evidence>
<dbReference type="EMBL" id="JAMFLX010000001">
    <property type="protein sequence ID" value="MCL6268592.1"/>
    <property type="molecule type" value="Genomic_DNA"/>
</dbReference>
<comment type="caution">
    <text evidence="4">The sequence shown here is derived from an EMBL/GenBank/DDBJ whole genome shotgun (WGS) entry which is preliminary data.</text>
</comment>
<evidence type="ECO:0000256" key="1">
    <source>
        <dbReference type="ARBA" id="ARBA00008520"/>
    </source>
</evidence>
<proteinExistence type="inferred from homology"/>
<dbReference type="PANTHER" id="PTHR30006:SF15">
    <property type="entry name" value="IRON-UTILIZATION PERIPLASMIC PROTEIN"/>
    <property type="match status" value="1"/>
</dbReference>
<sequence length="336" mass="37503">MKKTTVLLAGTALTMASFSSLAAEEVNVYSYRQPFLVEPMFESFTKDTGVKVNVVFAKKGLDERLVREGKYSPADVVLPTDISQMVKLVEKGVTQPVQSDAINKSIPEQYRDPNGHWYALTLRIRNIYSAKRNGKPEDISYEDLAKPEFKGKVCTRSGKHPYNLSLVSSMIAYKGEQQTKAWLEGVKANLARRPQGNDRAQVKAIKEGVCDYSLGNSYYFGQMMKRDDQREWAESVYINFPNQGNRGANGNVSGMVMAKHAPNKANAQTLMEYLAGEKAQSVYAEVNMEYPINKSVPVSKTVAAWGDFKAEDMSLVQIAANQAKAQKLIDEVQFDH</sequence>
<dbReference type="PANTHER" id="PTHR30006">
    <property type="entry name" value="THIAMINE-BINDING PERIPLASMIC PROTEIN-RELATED"/>
    <property type="match status" value="1"/>
</dbReference>
<protein>
    <submittedName>
        <fullName evidence="4">Extracellular solute-binding protein</fullName>
    </submittedName>
</protein>
<dbReference type="Proteomes" id="UP001203338">
    <property type="component" value="Unassembled WGS sequence"/>
</dbReference>
<evidence type="ECO:0000256" key="3">
    <source>
        <dbReference type="SAM" id="SignalP"/>
    </source>
</evidence>
<gene>
    <name evidence="4" type="ORF">M3P05_01315</name>
</gene>
<dbReference type="PIRSF" id="PIRSF002825">
    <property type="entry name" value="CfbpA"/>
    <property type="match status" value="1"/>
</dbReference>
<comment type="similarity">
    <text evidence="1">Belongs to the bacterial solute-binding protein 1 family.</text>
</comment>
<keyword evidence="5" id="KW-1185">Reference proteome</keyword>
<feature type="chain" id="PRO_5045051791" evidence="3">
    <location>
        <begin position="23"/>
        <end position="336"/>
    </location>
</feature>
<evidence type="ECO:0000313" key="5">
    <source>
        <dbReference type="Proteomes" id="UP001203338"/>
    </source>
</evidence>
<reference evidence="4 5" key="1">
    <citation type="submission" date="2022-05" db="EMBL/GenBank/DDBJ databases">
        <authorList>
            <person name="Park J.-S."/>
        </authorList>
    </citation>
    <scope>NUCLEOTIDE SEQUENCE [LARGE SCALE GENOMIC DNA]</scope>
    <source>
        <strain evidence="4 5">2012CJ34-2</strain>
    </source>
</reference>
<dbReference type="InterPro" id="IPR026045">
    <property type="entry name" value="Ferric-bd"/>
</dbReference>
<dbReference type="Pfam" id="PF13343">
    <property type="entry name" value="SBP_bac_6"/>
    <property type="match status" value="1"/>
</dbReference>
<organism evidence="4 5">
    <name type="scientific">Parendozoicomonas callyspongiae</name>
    <dbReference type="NCBI Taxonomy" id="2942213"/>
    <lineage>
        <taxon>Bacteria</taxon>
        <taxon>Pseudomonadati</taxon>
        <taxon>Pseudomonadota</taxon>
        <taxon>Gammaproteobacteria</taxon>
        <taxon>Oceanospirillales</taxon>
        <taxon>Endozoicomonadaceae</taxon>
        <taxon>Parendozoicomonas</taxon>
    </lineage>
</organism>
<dbReference type="SUPFAM" id="SSF53850">
    <property type="entry name" value="Periplasmic binding protein-like II"/>
    <property type="match status" value="1"/>
</dbReference>
<dbReference type="RefSeq" id="WP_249697424.1">
    <property type="nucleotide sequence ID" value="NZ_JAMFLX010000001.1"/>
</dbReference>
<accession>A0ABT0PB32</accession>
<name>A0ABT0PB32_9GAMM</name>
<evidence type="ECO:0000313" key="4">
    <source>
        <dbReference type="EMBL" id="MCL6268592.1"/>
    </source>
</evidence>
<dbReference type="Gene3D" id="3.40.190.10">
    <property type="entry name" value="Periplasmic binding protein-like II"/>
    <property type="match status" value="2"/>
</dbReference>
<keyword evidence="2 3" id="KW-0732">Signal</keyword>